<evidence type="ECO:0000256" key="1">
    <source>
        <dbReference type="SAM" id="SignalP"/>
    </source>
</evidence>
<dbReference type="InterPro" id="IPR038696">
    <property type="entry name" value="IalB_sf"/>
</dbReference>
<organism evidence="2 3">
    <name type="scientific">Actibacterium atlanticum</name>
    <dbReference type="NCBI Taxonomy" id="1461693"/>
    <lineage>
        <taxon>Bacteria</taxon>
        <taxon>Pseudomonadati</taxon>
        <taxon>Pseudomonadota</taxon>
        <taxon>Alphaproteobacteria</taxon>
        <taxon>Rhodobacterales</taxon>
        <taxon>Roseobacteraceae</taxon>
        <taxon>Actibacterium</taxon>
    </lineage>
</organism>
<dbReference type="PATRIC" id="fig|1461693.3.peg.1381"/>
<dbReference type="AlphaFoldDB" id="A0A058ZLX5"/>
<evidence type="ECO:0000313" key="2">
    <source>
        <dbReference type="EMBL" id="KCV82629.1"/>
    </source>
</evidence>
<evidence type="ECO:0000313" key="3">
    <source>
        <dbReference type="Proteomes" id="UP000024836"/>
    </source>
</evidence>
<feature type="signal peptide" evidence="1">
    <location>
        <begin position="1"/>
        <end position="23"/>
    </location>
</feature>
<dbReference type="EMBL" id="AQQY01000003">
    <property type="protein sequence ID" value="KCV82629.1"/>
    <property type="molecule type" value="Genomic_DNA"/>
</dbReference>
<dbReference type="Pfam" id="PF06776">
    <property type="entry name" value="IalB"/>
    <property type="match status" value="1"/>
</dbReference>
<sequence>MTFTVKTGFVAGMLAVMTTGAFAQESTNRVAVETDWNVFADPPAAPTECWGVAVPSETVNTDSNGRIKAVRRGDILLFISYRPNSGVKGEVSFTGGYPFAPDSSVSLQIGDSKFDMFTDGEYAWAASATDDAKIIAAMKRGKDAVLTGRSARGTITKDKFSLLGFTAASEQAAKFCNG</sequence>
<keyword evidence="1" id="KW-0732">Signal</keyword>
<dbReference type="Proteomes" id="UP000024836">
    <property type="component" value="Unassembled WGS sequence"/>
</dbReference>
<dbReference type="STRING" id="1461693.ATO10_06791"/>
<reference evidence="2 3" key="1">
    <citation type="submission" date="2013-04" db="EMBL/GenBank/DDBJ databases">
        <title>Shimia sp. 22II-S11-Z10 Genome Sequencing.</title>
        <authorList>
            <person name="Lai Q."/>
            <person name="Li G."/>
            <person name="Shao Z."/>
        </authorList>
    </citation>
    <scope>NUCLEOTIDE SEQUENCE [LARGE SCALE GENOMIC DNA]</scope>
    <source>
        <strain evidence="3">22II-S11-Z10</strain>
    </source>
</reference>
<dbReference type="InterPro" id="IPR010642">
    <property type="entry name" value="Invasion_prot_B"/>
</dbReference>
<dbReference type="Gene3D" id="2.60.40.1880">
    <property type="entry name" value="Invasion associated locus B (IalB) protein"/>
    <property type="match status" value="1"/>
</dbReference>
<comment type="caution">
    <text evidence="2">The sequence shown here is derived from an EMBL/GenBank/DDBJ whole genome shotgun (WGS) entry which is preliminary data.</text>
</comment>
<dbReference type="OrthoDB" id="9806572at2"/>
<feature type="chain" id="PRO_5001571343" description="Invasion associated locus B (IalB) protein" evidence="1">
    <location>
        <begin position="24"/>
        <end position="178"/>
    </location>
</feature>
<dbReference type="RefSeq" id="WP_035249695.1">
    <property type="nucleotide sequence ID" value="NZ_AQQY01000003.1"/>
</dbReference>
<keyword evidence="3" id="KW-1185">Reference proteome</keyword>
<evidence type="ECO:0008006" key="4">
    <source>
        <dbReference type="Google" id="ProtNLM"/>
    </source>
</evidence>
<protein>
    <recommendedName>
        <fullName evidence="4">Invasion associated locus B (IalB) protein</fullName>
    </recommendedName>
</protein>
<accession>A0A058ZLX5</accession>
<dbReference type="eggNOG" id="COG5342">
    <property type="taxonomic scope" value="Bacteria"/>
</dbReference>
<name>A0A058ZLX5_9RHOB</name>
<proteinExistence type="predicted"/>
<gene>
    <name evidence="2" type="ORF">ATO10_06791</name>
</gene>